<dbReference type="Proteomes" id="UP001292094">
    <property type="component" value="Unassembled WGS sequence"/>
</dbReference>
<organism evidence="1 2">
    <name type="scientific">Petrolisthes manimaculis</name>
    <dbReference type="NCBI Taxonomy" id="1843537"/>
    <lineage>
        <taxon>Eukaryota</taxon>
        <taxon>Metazoa</taxon>
        <taxon>Ecdysozoa</taxon>
        <taxon>Arthropoda</taxon>
        <taxon>Crustacea</taxon>
        <taxon>Multicrustacea</taxon>
        <taxon>Malacostraca</taxon>
        <taxon>Eumalacostraca</taxon>
        <taxon>Eucarida</taxon>
        <taxon>Decapoda</taxon>
        <taxon>Pleocyemata</taxon>
        <taxon>Anomura</taxon>
        <taxon>Galatheoidea</taxon>
        <taxon>Porcellanidae</taxon>
        <taxon>Petrolisthes</taxon>
    </lineage>
</organism>
<comment type="caution">
    <text evidence="1">The sequence shown here is derived from an EMBL/GenBank/DDBJ whole genome shotgun (WGS) entry which is preliminary data.</text>
</comment>
<accession>A0AAE1Q931</accession>
<keyword evidence="2" id="KW-1185">Reference proteome</keyword>
<evidence type="ECO:0000313" key="2">
    <source>
        <dbReference type="Proteomes" id="UP001292094"/>
    </source>
</evidence>
<dbReference type="EMBL" id="JAWZYT010000559">
    <property type="protein sequence ID" value="KAK4321835.1"/>
    <property type="molecule type" value="Genomic_DNA"/>
</dbReference>
<name>A0AAE1Q931_9EUCA</name>
<proteinExistence type="predicted"/>
<evidence type="ECO:0000313" key="1">
    <source>
        <dbReference type="EMBL" id="KAK4321835.1"/>
    </source>
</evidence>
<reference evidence="1" key="1">
    <citation type="submission" date="2023-11" db="EMBL/GenBank/DDBJ databases">
        <title>Genome assemblies of two species of porcelain crab, Petrolisthes cinctipes and Petrolisthes manimaculis (Anomura: Porcellanidae).</title>
        <authorList>
            <person name="Angst P."/>
        </authorList>
    </citation>
    <scope>NUCLEOTIDE SEQUENCE</scope>
    <source>
        <strain evidence="1">PB745_02</strain>
        <tissue evidence="1">Gill</tissue>
    </source>
</reference>
<sequence length="70" mass="7954">MVPPLRPLVTLTTFLTLWTNENPPYTQPANQNLGLAQRGDVIRNSLIQANQEAGYFPPLYPSWNLEDEEV</sequence>
<dbReference type="AlphaFoldDB" id="A0AAE1Q931"/>
<gene>
    <name evidence="1" type="ORF">Pmani_007462</name>
</gene>
<protein>
    <submittedName>
        <fullName evidence="1">Uncharacterized protein</fullName>
    </submittedName>
</protein>